<dbReference type="EMBL" id="JABSTV010001249">
    <property type="protein sequence ID" value="KAH7961301.1"/>
    <property type="molecule type" value="Genomic_DNA"/>
</dbReference>
<proteinExistence type="predicted"/>
<comment type="caution">
    <text evidence="1">The sequence shown here is derived from an EMBL/GenBank/DDBJ whole genome shotgun (WGS) entry which is preliminary data.</text>
</comment>
<accession>A0A9D4Q1A7</accession>
<sequence length="130" mass="14949">MPNLTRLKRGRNVDKKCRAGCGSDELLGHILQKCHRTHHTRIARHDNIVTHVAKRLEENGWTVRNEARFKTSQGTQIPDLMIVRDQQPPILDAQVVEPFRPRDYCDDVTVCVTDDASSMDFRSWRPSSVT</sequence>
<protein>
    <recommendedName>
        <fullName evidence="3">Reverse transcriptase</fullName>
    </recommendedName>
</protein>
<evidence type="ECO:0000313" key="2">
    <source>
        <dbReference type="Proteomes" id="UP000821837"/>
    </source>
</evidence>
<organism evidence="1 2">
    <name type="scientific">Rhipicephalus sanguineus</name>
    <name type="common">Brown dog tick</name>
    <name type="synonym">Ixodes sanguineus</name>
    <dbReference type="NCBI Taxonomy" id="34632"/>
    <lineage>
        <taxon>Eukaryota</taxon>
        <taxon>Metazoa</taxon>
        <taxon>Ecdysozoa</taxon>
        <taxon>Arthropoda</taxon>
        <taxon>Chelicerata</taxon>
        <taxon>Arachnida</taxon>
        <taxon>Acari</taxon>
        <taxon>Parasitiformes</taxon>
        <taxon>Ixodida</taxon>
        <taxon>Ixodoidea</taxon>
        <taxon>Ixodidae</taxon>
        <taxon>Rhipicephalinae</taxon>
        <taxon>Rhipicephalus</taxon>
        <taxon>Rhipicephalus</taxon>
    </lineage>
</organism>
<gene>
    <name evidence="1" type="ORF">HPB52_007316</name>
</gene>
<keyword evidence="2" id="KW-1185">Reference proteome</keyword>
<evidence type="ECO:0000313" key="1">
    <source>
        <dbReference type="EMBL" id="KAH7961301.1"/>
    </source>
</evidence>
<reference evidence="1" key="2">
    <citation type="submission" date="2021-09" db="EMBL/GenBank/DDBJ databases">
        <authorList>
            <person name="Jia N."/>
            <person name="Wang J."/>
            <person name="Shi W."/>
            <person name="Du L."/>
            <person name="Sun Y."/>
            <person name="Zhan W."/>
            <person name="Jiang J."/>
            <person name="Wang Q."/>
            <person name="Zhang B."/>
            <person name="Ji P."/>
            <person name="Sakyi L.B."/>
            <person name="Cui X."/>
            <person name="Yuan T."/>
            <person name="Jiang B."/>
            <person name="Yang W."/>
            <person name="Lam T.T.-Y."/>
            <person name="Chang Q."/>
            <person name="Ding S."/>
            <person name="Wang X."/>
            <person name="Zhu J."/>
            <person name="Ruan X."/>
            <person name="Zhao L."/>
            <person name="Wei J."/>
            <person name="Que T."/>
            <person name="Du C."/>
            <person name="Cheng J."/>
            <person name="Dai P."/>
            <person name="Han X."/>
            <person name="Huang E."/>
            <person name="Gao Y."/>
            <person name="Liu J."/>
            <person name="Shao H."/>
            <person name="Ye R."/>
            <person name="Li L."/>
            <person name="Wei W."/>
            <person name="Wang X."/>
            <person name="Wang C."/>
            <person name="Huo Q."/>
            <person name="Li W."/>
            <person name="Guo W."/>
            <person name="Chen H."/>
            <person name="Chen S."/>
            <person name="Zhou L."/>
            <person name="Zhou L."/>
            <person name="Ni X."/>
            <person name="Tian J."/>
            <person name="Zhou Y."/>
            <person name="Sheng Y."/>
            <person name="Liu T."/>
            <person name="Pan Y."/>
            <person name="Xia L."/>
            <person name="Li J."/>
            <person name="Zhao F."/>
            <person name="Cao W."/>
        </authorList>
    </citation>
    <scope>NUCLEOTIDE SEQUENCE</scope>
    <source>
        <strain evidence="1">Rsan-2018</strain>
        <tissue evidence="1">Larvae</tissue>
    </source>
</reference>
<reference evidence="1" key="1">
    <citation type="journal article" date="2020" name="Cell">
        <title>Large-Scale Comparative Analyses of Tick Genomes Elucidate Their Genetic Diversity and Vector Capacities.</title>
        <authorList>
            <consortium name="Tick Genome and Microbiome Consortium (TIGMIC)"/>
            <person name="Jia N."/>
            <person name="Wang J."/>
            <person name="Shi W."/>
            <person name="Du L."/>
            <person name="Sun Y."/>
            <person name="Zhan W."/>
            <person name="Jiang J.F."/>
            <person name="Wang Q."/>
            <person name="Zhang B."/>
            <person name="Ji P."/>
            <person name="Bell-Sakyi L."/>
            <person name="Cui X.M."/>
            <person name="Yuan T.T."/>
            <person name="Jiang B.G."/>
            <person name="Yang W.F."/>
            <person name="Lam T.T."/>
            <person name="Chang Q.C."/>
            <person name="Ding S.J."/>
            <person name="Wang X.J."/>
            <person name="Zhu J.G."/>
            <person name="Ruan X.D."/>
            <person name="Zhao L."/>
            <person name="Wei J.T."/>
            <person name="Ye R.Z."/>
            <person name="Que T.C."/>
            <person name="Du C.H."/>
            <person name="Zhou Y.H."/>
            <person name="Cheng J.X."/>
            <person name="Dai P.F."/>
            <person name="Guo W.B."/>
            <person name="Han X.H."/>
            <person name="Huang E.J."/>
            <person name="Li L.F."/>
            <person name="Wei W."/>
            <person name="Gao Y.C."/>
            <person name="Liu J.Z."/>
            <person name="Shao H.Z."/>
            <person name="Wang X."/>
            <person name="Wang C.C."/>
            <person name="Yang T.C."/>
            <person name="Huo Q.B."/>
            <person name="Li W."/>
            <person name="Chen H.Y."/>
            <person name="Chen S.E."/>
            <person name="Zhou L.G."/>
            <person name="Ni X.B."/>
            <person name="Tian J.H."/>
            <person name="Sheng Y."/>
            <person name="Liu T."/>
            <person name="Pan Y.S."/>
            <person name="Xia L.Y."/>
            <person name="Li J."/>
            <person name="Zhao F."/>
            <person name="Cao W.C."/>
        </authorList>
    </citation>
    <scope>NUCLEOTIDE SEQUENCE</scope>
    <source>
        <strain evidence="1">Rsan-2018</strain>
    </source>
</reference>
<dbReference type="Proteomes" id="UP000821837">
    <property type="component" value="Chromosome 3"/>
</dbReference>
<name>A0A9D4Q1A7_RHISA</name>
<evidence type="ECO:0008006" key="3">
    <source>
        <dbReference type="Google" id="ProtNLM"/>
    </source>
</evidence>
<dbReference type="AlphaFoldDB" id="A0A9D4Q1A7"/>